<dbReference type="PANTHER" id="PTHR11142:SF4">
    <property type="entry name" value="PSEUDOURIDYLATE SYNTHASE 1 HOMOLOG"/>
    <property type="match status" value="1"/>
</dbReference>
<accession>A0A7D9CYG8</accession>
<evidence type="ECO:0000256" key="12">
    <source>
        <dbReference type="ARBA" id="ARBA00073968"/>
    </source>
</evidence>
<name>A0A7D9CYG8_DEKBR</name>
<reference evidence="19 20" key="1">
    <citation type="submission" date="2019-07" db="EMBL/GenBank/DDBJ databases">
        <authorList>
            <person name="Friedrich A."/>
            <person name="Schacherer J."/>
        </authorList>
    </citation>
    <scope>NUCLEOTIDE SEQUENCE [LARGE SCALE GENOMIC DNA]</scope>
</reference>
<dbReference type="Pfam" id="PF01416">
    <property type="entry name" value="PseudoU_synth_1"/>
    <property type="match status" value="1"/>
</dbReference>
<evidence type="ECO:0000256" key="4">
    <source>
        <dbReference type="ARBA" id="ARBA00004123"/>
    </source>
</evidence>
<dbReference type="GO" id="GO:0006397">
    <property type="term" value="P:mRNA processing"/>
    <property type="evidence" value="ECO:0007669"/>
    <property type="project" value="UniProtKB-KW"/>
</dbReference>
<keyword evidence="7" id="KW-0819">tRNA processing</keyword>
<evidence type="ECO:0000313" key="20">
    <source>
        <dbReference type="Proteomes" id="UP000478008"/>
    </source>
</evidence>
<comment type="catalytic activity">
    <reaction evidence="10">
        <text>a uridine in tRNA = a pseudouridine in tRNA</text>
        <dbReference type="Rhea" id="RHEA:54572"/>
        <dbReference type="Rhea" id="RHEA-COMP:13339"/>
        <dbReference type="Rhea" id="RHEA-COMP:13934"/>
        <dbReference type="ChEBI" id="CHEBI:65314"/>
        <dbReference type="ChEBI" id="CHEBI:65315"/>
    </reaction>
</comment>
<evidence type="ECO:0000256" key="16">
    <source>
        <dbReference type="PIRSR" id="PIRSR641708-2"/>
    </source>
</evidence>
<dbReference type="AlphaFoldDB" id="A0A7D9CYG8"/>
<feature type="compositionally biased region" description="Basic and acidic residues" evidence="17">
    <location>
        <begin position="33"/>
        <end position="52"/>
    </location>
</feature>
<dbReference type="InterPro" id="IPR020103">
    <property type="entry name" value="PsdUridine_synth_cat_dom_sf"/>
</dbReference>
<comment type="subcellular location">
    <subcellularLocation>
        <location evidence="4">Nucleus</location>
    </subcellularLocation>
</comment>
<feature type="compositionally biased region" description="Polar residues" evidence="17">
    <location>
        <begin position="14"/>
        <end position="26"/>
    </location>
</feature>
<dbReference type="Gene3D" id="3.30.70.660">
    <property type="entry name" value="Pseudouridine synthase I, catalytic domain, C-terminal subdomain"/>
    <property type="match status" value="1"/>
</dbReference>
<dbReference type="GO" id="GO:0031120">
    <property type="term" value="P:snRNA pseudouridine synthesis"/>
    <property type="evidence" value="ECO:0007669"/>
    <property type="project" value="UniProtKB-ARBA"/>
</dbReference>
<comment type="cofactor">
    <cofactor evidence="3">
        <name>Zn(2+)</name>
        <dbReference type="ChEBI" id="CHEBI:29105"/>
    </cofactor>
</comment>
<dbReference type="Proteomes" id="UP000478008">
    <property type="component" value="Unassembled WGS sequence"/>
</dbReference>
<evidence type="ECO:0000256" key="10">
    <source>
        <dbReference type="ARBA" id="ARBA00036943"/>
    </source>
</evidence>
<dbReference type="InterPro" id="IPR041708">
    <property type="entry name" value="PUS1/PUS2-like"/>
</dbReference>
<dbReference type="GO" id="GO:0031119">
    <property type="term" value="P:tRNA pseudouridine synthesis"/>
    <property type="evidence" value="ECO:0007669"/>
    <property type="project" value="InterPro"/>
</dbReference>
<dbReference type="Gene3D" id="3.30.70.580">
    <property type="entry name" value="Pseudouridine synthase I, catalytic domain, N-terminal subdomain"/>
    <property type="match status" value="1"/>
</dbReference>
<evidence type="ECO:0000256" key="14">
    <source>
        <dbReference type="ARBA" id="ARBA00080858"/>
    </source>
</evidence>
<evidence type="ECO:0000256" key="11">
    <source>
        <dbReference type="ARBA" id="ARBA00053072"/>
    </source>
</evidence>
<comment type="catalytic activity">
    <reaction evidence="1">
        <text>a uridine in mRNA = a pseudouridine in mRNA</text>
        <dbReference type="Rhea" id="RHEA:56644"/>
        <dbReference type="Rhea" id="RHEA-COMP:14658"/>
        <dbReference type="Rhea" id="RHEA-COMP:14659"/>
        <dbReference type="ChEBI" id="CHEBI:65314"/>
        <dbReference type="ChEBI" id="CHEBI:65315"/>
    </reaction>
</comment>
<feature type="domain" description="Pseudouridine synthase I TruA alpha/beta" evidence="18">
    <location>
        <begin position="322"/>
        <end position="427"/>
    </location>
</feature>
<comment type="function">
    <text evidence="11">Formation of pseudouridine at positions 27 and 28 in the anticodon stem and loop of transfer RNAs; at positions 34 and 36 of intron-containing precursor tRNA(Ile) and at position 35 in the intron-containing tRNA(Tyr). Catalyzes pseudouridylation at position 44 in U2 snRNA. Also catalyzes pseudouridylation of mRNAs.</text>
</comment>
<dbReference type="EMBL" id="CABFWN010000003">
    <property type="protein sequence ID" value="VUG18691.1"/>
    <property type="molecule type" value="Genomic_DNA"/>
</dbReference>
<evidence type="ECO:0000256" key="2">
    <source>
        <dbReference type="ARBA" id="ARBA00001832"/>
    </source>
</evidence>
<dbReference type="NCBIfam" id="TIGR00071">
    <property type="entry name" value="hisT_truA"/>
    <property type="match status" value="1"/>
</dbReference>
<comment type="catalytic activity">
    <reaction evidence="2">
        <text>uridine in snRNA = pseudouridine in snRNA</text>
        <dbReference type="Rhea" id="RHEA:51124"/>
        <dbReference type="Rhea" id="RHEA-COMP:12891"/>
        <dbReference type="Rhea" id="RHEA-COMP:12892"/>
        <dbReference type="ChEBI" id="CHEBI:65314"/>
        <dbReference type="ChEBI" id="CHEBI:65315"/>
    </reaction>
</comment>
<feature type="region of interest" description="Disordered" evidence="17">
    <location>
        <begin position="1"/>
        <end position="94"/>
    </location>
</feature>
<evidence type="ECO:0000256" key="1">
    <source>
        <dbReference type="ARBA" id="ARBA00001166"/>
    </source>
</evidence>
<dbReference type="FunFam" id="3.30.70.660:FF:000002">
    <property type="entry name" value="tRNA pseudouridine synthase"/>
    <property type="match status" value="1"/>
</dbReference>
<dbReference type="InterPro" id="IPR020094">
    <property type="entry name" value="TruA/RsuA/RluB/E/F_N"/>
</dbReference>
<dbReference type="FunFam" id="3.30.70.580:FF:000002">
    <property type="entry name" value="tRNA pseudouridine synthase"/>
    <property type="match status" value="1"/>
</dbReference>
<evidence type="ECO:0000256" key="17">
    <source>
        <dbReference type="SAM" id="MobiDB-lite"/>
    </source>
</evidence>
<feature type="active site" description="Nucleophile" evidence="15">
    <location>
        <position position="157"/>
    </location>
</feature>
<keyword evidence="6" id="KW-0507">mRNA processing</keyword>
<evidence type="ECO:0000256" key="6">
    <source>
        <dbReference type="ARBA" id="ARBA00022664"/>
    </source>
</evidence>
<evidence type="ECO:0000313" key="19">
    <source>
        <dbReference type="EMBL" id="VUG18691.1"/>
    </source>
</evidence>
<sequence length="537" mass="61585">MQIKEDTEIKATGDAQQTNDQQTSAAEKNIISPKHETNVDDREQEGSRRDFSNRWLRTRKSDYDLPDAKRHKGEFKDKRALTSDGKPMFPNEKRKPKKKVACLIGYCGAGYHGMQINPPNKTIEGDLFKAMVEAGAISKNNSNDLKKSGFMRAARTDKGVHAAGNVISLKMIVEDEDVVEKINQALPEQIRVWGYQRVNKSFDCRKMCSSRIYEYLMPTYSFLPPRLNSPLYKLVKRMQADHPENIRVDADGEKFWVDLLGRLEAAGIDQNQLDQITEANREDIPLTVPLQIASETVKKFSGEAREKYRIKKEKLDVFRDTMKLYEGSHNFHNFTNGKDFRDPSAKRYMKNITVSEPFVIGNLEWVSIKIHGQSFMLHQIRKMIGLASLIVRTGCPIDKIRESFRMPKVNIPKAPALGLLLERPVYDGFNEKLKSYGHDPITFDKFTDKMEAFKKKFIYSKIYEQEESEHTFHGFFGFIDYFTGNEASNQGLAIFDFVTQGEINGEIKNDAKETGEKADEKIENTENAENKPEDKTE</sequence>
<dbReference type="CDD" id="cd02568">
    <property type="entry name" value="PseudoU_synth_PUS1_PUS2"/>
    <property type="match status" value="1"/>
</dbReference>
<evidence type="ECO:0000256" key="15">
    <source>
        <dbReference type="PIRSR" id="PIRSR641708-1"/>
    </source>
</evidence>
<comment type="similarity">
    <text evidence="5">Belongs to the tRNA pseudouridine synthase TruA family.</text>
</comment>
<feature type="compositionally biased region" description="Basic and acidic residues" evidence="17">
    <location>
        <begin position="1"/>
        <end position="11"/>
    </location>
</feature>
<protein>
    <recommendedName>
        <fullName evidence="12">tRNA pseudouridine synthase 1</fullName>
    </recommendedName>
    <alternativeName>
        <fullName evidence="13">tRNA pseudouridylate synthase 1</fullName>
    </alternativeName>
    <alternativeName>
        <fullName evidence="14">tRNA-uridine isomerase 1</fullName>
    </alternativeName>
</protein>
<keyword evidence="20" id="KW-1185">Reference proteome</keyword>
<evidence type="ECO:0000256" key="9">
    <source>
        <dbReference type="ARBA" id="ARBA00023242"/>
    </source>
</evidence>
<dbReference type="InterPro" id="IPR001406">
    <property type="entry name" value="PsdUridine_synth_TruA"/>
</dbReference>
<dbReference type="InterPro" id="IPR020097">
    <property type="entry name" value="PsdUridine_synth_TruA_a/b_dom"/>
</dbReference>
<dbReference type="GO" id="GO:1990481">
    <property type="term" value="P:mRNA pseudouridine synthesis"/>
    <property type="evidence" value="ECO:0007669"/>
    <property type="project" value="TreeGrafter"/>
</dbReference>
<gene>
    <name evidence="19" type="primary">PUS1</name>
    <name evidence="19" type="ORF">DEBR0S3_17524G</name>
</gene>
<proteinExistence type="inferred from homology"/>
<dbReference type="PANTHER" id="PTHR11142">
    <property type="entry name" value="PSEUDOURIDYLATE SYNTHASE"/>
    <property type="match status" value="1"/>
</dbReference>
<evidence type="ECO:0000259" key="18">
    <source>
        <dbReference type="Pfam" id="PF01416"/>
    </source>
</evidence>
<evidence type="ECO:0000256" key="3">
    <source>
        <dbReference type="ARBA" id="ARBA00001947"/>
    </source>
</evidence>
<organism evidence="19 20">
    <name type="scientific">Dekkera bruxellensis</name>
    <name type="common">Brettanomyces custersii</name>
    <dbReference type="NCBI Taxonomy" id="5007"/>
    <lineage>
        <taxon>Eukaryota</taxon>
        <taxon>Fungi</taxon>
        <taxon>Dikarya</taxon>
        <taxon>Ascomycota</taxon>
        <taxon>Saccharomycotina</taxon>
        <taxon>Pichiomycetes</taxon>
        <taxon>Pichiales</taxon>
        <taxon>Pichiaceae</taxon>
        <taxon>Brettanomyces</taxon>
    </lineage>
</organism>
<feature type="compositionally biased region" description="Basic and acidic residues" evidence="17">
    <location>
        <begin position="59"/>
        <end position="81"/>
    </location>
</feature>
<evidence type="ECO:0000256" key="13">
    <source>
        <dbReference type="ARBA" id="ARBA00079072"/>
    </source>
</evidence>
<keyword evidence="9" id="KW-0539">Nucleus</keyword>
<keyword evidence="8" id="KW-0413">Isomerase</keyword>
<evidence type="ECO:0000256" key="7">
    <source>
        <dbReference type="ARBA" id="ARBA00022694"/>
    </source>
</evidence>
<feature type="binding site" evidence="16">
    <location>
        <position position="213"/>
    </location>
    <ligand>
        <name>substrate</name>
    </ligand>
</feature>
<dbReference type="GO" id="GO:0005634">
    <property type="term" value="C:nucleus"/>
    <property type="evidence" value="ECO:0007669"/>
    <property type="project" value="UniProtKB-SubCell"/>
</dbReference>
<dbReference type="SUPFAM" id="SSF55120">
    <property type="entry name" value="Pseudouridine synthase"/>
    <property type="match status" value="1"/>
</dbReference>
<evidence type="ECO:0000256" key="5">
    <source>
        <dbReference type="ARBA" id="ARBA00009375"/>
    </source>
</evidence>
<dbReference type="InterPro" id="IPR020095">
    <property type="entry name" value="PsdUridine_synth_TruA_C"/>
</dbReference>
<dbReference type="GO" id="GO:0003723">
    <property type="term" value="F:RNA binding"/>
    <property type="evidence" value="ECO:0007669"/>
    <property type="project" value="InterPro"/>
</dbReference>
<feature type="region of interest" description="Disordered" evidence="17">
    <location>
        <begin position="507"/>
        <end position="537"/>
    </location>
</feature>
<dbReference type="GO" id="GO:0009982">
    <property type="term" value="F:pseudouridine synthase activity"/>
    <property type="evidence" value="ECO:0007669"/>
    <property type="project" value="InterPro"/>
</dbReference>
<evidence type="ECO:0000256" key="8">
    <source>
        <dbReference type="ARBA" id="ARBA00023235"/>
    </source>
</evidence>